<accession>A0A356LJV2</accession>
<dbReference type="InterPro" id="IPR027417">
    <property type="entry name" value="P-loop_NTPase"/>
</dbReference>
<organism evidence="2 3">
    <name type="scientific">Advenella kashmirensis</name>
    <dbReference type="NCBI Taxonomy" id="310575"/>
    <lineage>
        <taxon>Bacteria</taxon>
        <taxon>Pseudomonadati</taxon>
        <taxon>Pseudomonadota</taxon>
        <taxon>Betaproteobacteria</taxon>
        <taxon>Burkholderiales</taxon>
        <taxon>Alcaligenaceae</taxon>
    </lineage>
</organism>
<dbReference type="AlphaFoldDB" id="A0A356LJV2"/>
<dbReference type="InterPro" id="IPR003959">
    <property type="entry name" value="ATPase_AAA_core"/>
</dbReference>
<reference evidence="2 3" key="1">
    <citation type="journal article" date="2018" name="Nat. Biotechnol.">
        <title>A standardized bacterial taxonomy based on genome phylogeny substantially revises the tree of life.</title>
        <authorList>
            <person name="Parks D.H."/>
            <person name="Chuvochina M."/>
            <person name="Waite D.W."/>
            <person name="Rinke C."/>
            <person name="Skarshewski A."/>
            <person name="Chaumeil P.A."/>
            <person name="Hugenholtz P."/>
        </authorList>
    </citation>
    <scope>NUCLEOTIDE SEQUENCE [LARGE SCALE GENOMIC DNA]</scope>
    <source>
        <strain evidence="2">UBA10707</strain>
    </source>
</reference>
<dbReference type="Proteomes" id="UP000264036">
    <property type="component" value="Unassembled WGS sequence"/>
</dbReference>
<dbReference type="Gene3D" id="3.40.50.300">
    <property type="entry name" value="P-loop containing nucleotide triphosphate hydrolases"/>
    <property type="match status" value="1"/>
</dbReference>
<dbReference type="GO" id="GO:0016887">
    <property type="term" value="F:ATP hydrolysis activity"/>
    <property type="evidence" value="ECO:0007669"/>
    <property type="project" value="InterPro"/>
</dbReference>
<proteinExistence type="predicted"/>
<dbReference type="EMBL" id="DOEK01000030">
    <property type="protein sequence ID" value="HBP30795.1"/>
    <property type="molecule type" value="Genomic_DNA"/>
</dbReference>
<evidence type="ECO:0000313" key="2">
    <source>
        <dbReference type="EMBL" id="HBP30795.1"/>
    </source>
</evidence>
<evidence type="ECO:0000259" key="1">
    <source>
        <dbReference type="Pfam" id="PF13304"/>
    </source>
</evidence>
<protein>
    <recommendedName>
        <fullName evidence="1">ATPase AAA-type core domain-containing protein</fullName>
    </recommendedName>
</protein>
<dbReference type="Pfam" id="PF13304">
    <property type="entry name" value="AAA_21"/>
    <property type="match status" value="1"/>
</dbReference>
<dbReference type="GO" id="GO:0005524">
    <property type="term" value="F:ATP binding"/>
    <property type="evidence" value="ECO:0007669"/>
    <property type="project" value="InterPro"/>
</dbReference>
<dbReference type="SUPFAM" id="SSF52540">
    <property type="entry name" value="P-loop containing nucleoside triphosphate hydrolases"/>
    <property type="match status" value="1"/>
</dbReference>
<comment type="caution">
    <text evidence="2">The sequence shown here is derived from an EMBL/GenBank/DDBJ whole genome shotgun (WGS) entry which is preliminary data.</text>
</comment>
<gene>
    <name evidence="2" type="ORF">DD666_15410</name>
</gene>
<name>A0A356LJV2_9BURK</name>
<evidence type="ECO:0000313" key="3">
    <source>
        <dbReference type="Proteomes" id="UP000264036"/>
    </source>
</evidence>
<sequence length="123" mass="13941">MYIFDEPESALSPQRQLAALARMHELVQGGSQFLIATHSPILMAYPDADIYQFDKSGISTIAYEDTDHFNITRNFLANPGRMLDILMSEYSRRAHVPRSRHKSRRHSGPAVPAFILTAVRRAL</sequence>
<feature type="domain" description="ATPase AAA-type core" evidence="1">
    <location>
        <begin position="2"/>
        <end position="44"/>
    </location>
</feature>